<name>A0A1B0AXL8_9MUSC</name>
<dbReference type="Proteomes" id="UP000092460">
    <property type="component" value="Unassembled WGS sequence"/>
</dbReference>
<accession>A0A1B0AXL8</accession>
<keyword evidence="3" id="KW-1185">Reference proteome</keyword>
<dbReference type="EnsemblMetazoa" id="GPPI012120-RA">
    <property type="protein sequence ID" value="GPPI012120-PA"/>
    <property type="gene ID" value="GPPI012120"/>
</dbReference>
<sequence>MADLLFCMYSLFVIAQHITYVKLFWLTTIVIIVSAFDNIYHVQVFVSENGLELRKIGQVRIIRNNNCGSFVQSGCAVLMMRVQENPICVVCLIFDAISMAMFQYIGAHRLTCIVVLRICKPSEKSGRSTRLTTTYTPMITSGLFYVDKT</sequence>
<reference evidence="3" key="1">
    <citation type="submission" date="2015-01" db="EMBL/GenBank/DDBJ databases">
        <authorList>
            <person name="Aksoy S."/>
            <person name="Warren W."/>
            <person name="Wilson R.K."/>
        </authorList>
    </citation>
    <scope>NUCLEOTIDE SEQUENCE [LARGE SCALE GENOMIC DNA]</scope>
    <source>
        <strain evidence="3">IAEA</strain>
    </source>
</reference>
<protein>
    <submittedName>
        <fullName evidence="2">Uncharacterized protein</fullName>
    </submittedName>
</protein>
<feature type="transmembrane region" description="Helical" evidence="1">
    <location>
        <begin position="87"/>
        <end position="106"/>
    </location>
</feature>
<keyword evidence="1" id="KW-0472">Membrane</keyword>
<evidence type="ECO:0000313" key="3">
    <source>
        <dbReference type="Proteomes" id="UP000092460"/>
    </source>
</evidence>
<evidence type="ECO:0000313" key="2">
    <source>
        <dbReference type="EnsemblMetazoa" id="GPPI012120-PA"/>
    </source>
</evidence>
<reference evidence="2" key="2">
    <citation type="submission" date="2020-05" db="UniProtKB">
        <authorList>
            <consortium name="EnsemblMetazoa"/>
        </authorList>
    </citation>
    <scope>IDENTIFICATION</scope>
    <source>
        <strain evidence="2">IAEA</strain>
    </source>
</reference>
<dbReference type="AlphaFoldDB" id="A0A1B0AXL8"/>
<keyword evidence="1" id="KW-1133">Transmembrane helix</keyword>
<evidence type="ECO:0000256" key="1">
    <source>
        <dbReference type="SAM" id="Phobius"/>
    </source>
</evidence>
<dbReference type="VEuPathDB" id="VectorBase:GPPI012120"/>
<keyword evidence="1" id="KW-0812">Transmembrane</keyword>
<proteinExistence type="predicted"/>
<dbReference type="STRING" id="67801.A0A1B0AXL8"/>
<organism evidence="2 3">
    <name type="scientific">Glossina palpalis gambiensis</name>
    <dbReference type="NCBI Taxonomy" id="67801"/>
    <lineage>
        <taxon>Eukaryota</taxon>
        <taxon>Metazoa</taxon>
        <taxon>Ecdysozoa</taxon>
        <taxon>Arthropoda</taxon>
        <taxon>Hexapoda</taxon>
        <taxon>Insecta</taxon>
        <taxon>Pterygota</taxon>
        <taxon>Neoptera</taxon>
        <taxon>Endopterygota</taxon>
        <taxon>Diptera</taxon>
        <taxon>Brachycera</taxon>
        <taxon>Muscomorpha</taxon>
        <taxon>Hippoboscoidea</taxon>
        <taxon>Glossinidae</taxon>
        <taxon>Glossina</taxon>
    </lineage>
</organism>
<dbReference type="EMBL" id="JXJN01005315">
    <property type="status" value="NOT_ANNOTATED_CDS"/>
    <property type="molecule type" value="Genomic_DNA"/>
</dbReference>